<name>A0A8K0KUG2_LADFU</name>
<feature type="region of interest" description="Disordered" evidence="2">
    <location>
        <begin position="197"/>
        <end position="217"/>
    </location>
</feature>
<sequence length="217" mass="24053">MLSLSGGERYRRNSITGPDGRLTFGSLSPSEYFLRPMMKEYSFEPPSEMVRVAEGATVEVRIVGRRVAFSCFGLVTSPCGEPEPGVVVEAVSLCGETRCCNLQEEAVSERTGHFRVRGLLPQCTYEIRMKKGSQINEDFERLTPAGTNITILSGDVKGPRLVGFRHHRAHRTDVSLRIFTHDSSVLSDLRVSVVRQDGSEHLSEDSEDIADSSSRVM</sequence>
<dbReference type="EMBL" id="KZ309354">
    <property type="protein sequence ID" value="KAG8238423.1"/>
    <property type="molecule type" value="Genomic_DNA"/>
</dbReference>
<evidence type="ECO:0000256" key="2">
    <source>
        <dbReference type="SAM" id="MobiDB-lite"/>
    </source>
</evidence>
<dbReference type="PANTHER" id="PTHR23303:SF14">
    <property type="entry name" value="BOS COMPLEX SUBUNIT NOMO1-RELATED"/>
    <property type="match status" value="1"/>
</dbReference>
<evidence type="ECO:0000313" key="3">
    <source>
        <dbReference type="EMBL" id="KAG8238423.1"/>
    </source>
</evidence>
<keyword evidence="4" id="KW-1185">Reference proteome</keyword>
<dbReference type="AlphaFoldDB" id="A0A8K0KUG2"/>
<dbReference type="PANTHER" id="PTHR23303">
    <property type="entry name" value="CARBOXYPEPTIDASE REGULATORY REGION-CONTAINING"/>
    <property type="match status" value="1"/>
</dbReference>
<proteinExistence type="predicted"/>
<evidence type="ECO:0000313" key="4">
    <source>
        <dbReference type="Proteomes" id="UP000792457"/>
    </source>
</evidence>
<accession>A0A8K0KUG2</accession>
<gene>
    <name evidence="3" type="ORF">J437_LFUL002880</name>
</gene>
<reference evidence="3" key="1">
    <citation type="submission" date="2013-04" db="EMBL/GenBank/DDBJ databases">
        <authorList>
            <person name="Qu J."/>
            <person name="Murali S.C."/>
            <person name="Bandaranaike D."/>
            <person name="Bellair M."/>
            <person name="Blankenburg K."/>
            <person name="Chao H."/>
            <person name="Dinh H."/>
            <person name="Doddapaneni H."/>
            <person name="Downs B."/>
            <person name="Dugan-Rocha S."/>
            <person name="Elkadiri S."/>
            <person name="Gnanaolivu R.D."/>
            <person name="Hernandez B."/>
            <person name="Javaid M."/>
            <person name="Jayaseelan J.C."/>
            <person name="Lee S."/>
            <person name="Li M."/>
            <person name="Ming W."/>
            <person name="Munidasa M."/>
            <person name="Muniz J."/>
            <person name="Nguyen L."/>
            <person name="Ongeri F."/>
            <person name="Osuji N."/>
            <person name="Pu L.-L."/>
            <person name="Puazo M."/>
            <person name="Qu C."/>
            <person name="Quiroz J."/>
            <person name="Raj R."/>
            <person name="Weissenberger G."/>
            <person name="Xin Y."/>
            <person name="Zou X."/>
            <person name="Han Y."/>
            <person name="Richards S."/>
            <person name="Worley K."/>
            <person name="Muzny D."/>
            <person name="Gibbs R."/>
        </authorList>
    </citation>
    <scope>NUCLEOTIDE SEQUENCE</scope>
    <source>
        <strain evidence="3">Sampled in the wild</strain>
    </source>
</reference>
<protein>
    <submittedName>
        <fullName evidence="3">Uncharacterized protein</fullName>
    </submittedName>
</protein>
<evidence type="ECO:0000256" key="1">
    <source>
        <dbReference type="ARBA" id="ARBA00022729"/>
    </source>
</evidence>
<dbReference type="InterPro" id="IPR051417">
    <property type="entry name" value="SDr/BOS_complex"/>
</dbReference>
<dbReference type="GO" id="GO:0005789">
    <property type="term" value="C:endoplasmic reticulum membrane"/>
    <property type="evidence" value="ECO:0007669"/>
    <property type="project" value="TreeGrafter"/>
</dbReference>
<dbReference type="Proteomes" id="UP000792457">
    <property type="component" value="Unassembled WGS sequence"/>
</dbReference>
<feature type="non-terminal residue" evidence="3">
    <location>
        <position position="217"/>
    </location>
</feature>
<dbReference type="OrthoDB" id="10263633at2759"/>
<reference evidence="3" key="2">
    <citation type="submission" date="2017-10" db="EMBL/GenBank/DDBJ databases">
        <title>Ladona fulva Genome sequencing and assembly.</title>
        <authorList>
            <person name="Murali S."/>
            <person name="Richards S."/>
            <person name="Bandaranaike D."/>
            <person name="Bellair M."/>
            <person name="Blankenburg K."/>
            <person name="Chao H."/>
            <person name="Dinh H."/>
            <person name="Doddapaneni H."/>
            <person name="Dugan-Rocha S."/>
            <person name="Elkadiri S."/>
            <person name="Gnanaolivu R."/>
            <person name="Hernandez B."/>
            <person name="Skinner E."/>
            <person name="Javaid M."/>
            <person name="Lee S."/>
            <person name="Li M."/>
            <person name="Ming W."/>
            <person name="Munidasa M."/>
            <person name="Muniz J."/>
            <person name="Nguyen L."/>
            <person name="Hughes D."/>
            <person name="Osuji N."/>
            <person name="Pu L.-L."/>
            <person name="Puazo M."/>
            <person name="Qu C."/>
            <person name="Quiroz J."/>
            <person name="Raj R."/>
            <person name="Weissenberger G."/>
            <person name="Xin Y."/>
            <person name="Zou X."/>
            <person name="Han Y."/>
            <person name="Worley K."/>
            <person name="Muzny D."/>
            <person name="Gibbs R."/>
        </authorList>
    </citation>
    <scope>NUCLEOTIDE SEQUENCE</scope>
    <source>
        <strain evidence="3">Sampled in the wild</strain>
    </source>
</reference>
<keyword evidence="1" id="KW-0732">Signal</keyword>
<comment type="caution">
    <text evidence="3">The sequence shown here is derived from an EMBL/GenBank/DDBJ whole genome shotgun (WGS) entry which is preliminary data.</text>
</comment>
<organism evidence="3 4">
    <name type="scientific">Ladona fulva</name>
    <name type="common">Scarce chaser dragonfly</name>
    <name type="synonym">Libellula fulva</name>
    <dbReference type="NCBI Taxonomy" id="123851"/>
    <lineage>
        <taxon>Eukaryota</taxon>
        <taxon>Metazoa</taxon>
        <taxon>Ecdysozoa</taxon>
        <taxon>Arthropoda</taxon>
        <taxon>Hexapoda</taxon>
        <taxon>Insecta</taxon>
        <taxon>Pterygota</taxon>
        <taxon>Palaeoptera</taxon>
        <taxon>Odonata</taxon>
        <taxon>Epiprocta</taxon>
        <taxon>Anisoptera</taxon>
        <taxon>Libelluloidea</taxon>
        <taxon>Libellulidae</taxon>
        <taxon>Ladona</taxon>
    </lineage>
</organism>